<sequence length="179" mass="19569">MKQALAGPLTEHPVTTAMGPRTVEMIKKVTVTLRTSTQEAGFEILYRTAETLQDSRVFVGLAGREFRCSTGQGGKLLAGSVETFVFGRDSNVVSAAANDPTHRTMADVRAYPVYIRFEPMPNASDPQEDDWCLEHVRLGVEGTEGSRVDLVGLEGPERLFMGSDGGHFLYLQPGAPHTW</sequence>
<gene>
    <name evidence="1" type="ORF">ACFF45_23330</name>
</gene>
<evidence type="ECO:0000313" key="2">
    <source>
        <dbReference type="Proteomes" id="UP001589709"/>
    </source>
</evidence>
<protein>
    <submittedName>
        <fullName evidence="1">Uncharacterized protein</fullName>
    </submittedName>
</protein>
<accession>A0ABV5N5I9</accession>
<comment type="caution">
    <text evidence="1">The sequence shown here is derived from an EMBL/GenBank/DDBJ whole genome shotgun (WGS) entry which is preliminary data.</text>
</comment>
<dbReference type="Proteomes" id="UP001589709">
    <property type="component" value="Unassembled WGS sequence"/>
</dbReference>
<dbReference type="EMBL" id="JBHMCY010000048">
    <property type="protein sequence ID" value="MFB9465558.1"/>
    <property type="molecule type" value="Genomic_DNA"/>
</dbReference>
<organism evidence="1 2">
    <name type="scientific">Streptomyces cinereospinus</name>
    <dbReference type="NCBI Taxonomy" id="285561"/>
    <lineage>
        <taxon>Bacteria</taxon>
        <taxon>Bacillati</taxon>
        <taxon>Actinomycetota</taxon>
        <taxon>Actinomycetes</taxon>
        <taxon>Kitasatosporales</taxon>
        <taxon>Streptomycetaceae</taxon>
        <taxon>Streptomyces</taxon>
    </lineage>
</organism>
<dbReference type="RefSeq" id="WP_381348385.1">
    <property type="nucleotide sequence ID" value="NZ_JBHMCY010000048.1"/>
</dbReference>
<name>A0ABV5N5I9_9ACTN</name>
<reference evidence="1 2" key="1">
    <citation type="submission" date="2024-09" db="EMBL/GenBank/DDBJ databases">
        <authorList>
            <person name="Sun Q."/>
            <person name="Mori K."/>
        </authorList>
    </citation>
    <scope>NUCLEOTIDE SEQUENCE [LARGE SCALE GENOMIC DNA]</scope>
    <source>
        <strain evidence="1 2">JCM 6917</strain>
    </source>
</reference>
<proteinExistence type="predicted"/>
<keyword evidence="2" id="KW-1185">Reference proteome</keyword>
<evidence type="ECO:0000313" key="1">
    <source>
        <dbReference type="EMBL" id="MFB9465558.1"/>
    </source>
</evidence>